<feature type="domain" description="Squalene epoxidase" evidence="13">
    <location>
        <begin position="283"/>
        <end position="438"/>
    </location>
</feature>
<dbReference type="GO" id="GO:0006696">
    <property type="term" value="P:ergosterol biosynthetic process"/>
    <property type="evidence" value="ECO:0007669"/>
    <property type="project" value="TreeGrafter"/>
</dbReference>
<feature type="domain" description="FAD dependent oxidoreductase" evidence="12">
    <location>
        <begin position="18"/>
        <end position="48"/>
    </location>
</feature>
<dbReference type="InterPro" id="IPR036188">
    <property type="entry name" value="FAD/NAD-bd_sf"/>
</dbReference>
<dbReference type="Proteomes" id="UP000193411">
    <property type="component" value="Unassembled WGS sequence"/>
</dbReference>
<dbReference type="EMBL" id="MCFL01000002">
    <property type="protein sequence ID" value="ORZ40905.1"/>
    <property type="molecule type" value="Genomic_DNA"/>
</dbReference>
<comment type="similarity">
    <text evidence="3 11">Belongs to the squalene monooxygenase family.</text>
</comment>
<evidence type="ECO:0000313" key="15">
    <source>
        <dbReference type="Proteomes" id="UP000193411"/>
    </source>
</evidence>
<proteinExistence type="inferred from homology"/>
<comment type="caution">
    <text evidence="14">The sequence shown here is derived from an EMBL/GenBank/DDBJ whole genome shotgun (WGS) entry which is preliminary data.</text>
</comment>
<organism evidence="14 15">
    <name type="scientific">Catenaria anguillulae PL171</name>
    <dbReference type="NCBI Taxonomy" id="765915"/>
    <lineage>
        <taxon>Eukaryota</taxon>
        <taxon>Fungi</taxon>
        <taxon>Fungi incertae sedis</taxon>
        <taxon>Blastocladiomycota</taxon>
        <taxon>Blastocladiomycetes</taxon>
        <taxon>Blastocladiales</taxon>
        <taxon>Catenariaceae</taxon>
        <taxon>Catenaria</taxon>
    </lineage>
</organism>
<keyword evidence="9 11" id="KW-0560">Oxidoreductase</keyword>
<comment type="subcellular location">
    <subcellularLocation>
        <location evidence="11">Endoplasmic reticulum membrane</location>
        <topology evidence="11">Multi-pass membrane protein</topology>
    </subcellularLocation>
    <subcellularLocation>
        <location evidence="2">Microsome membrane</location>
        <topology evidence="2">Multi-pass membrane protein</topology>
    </subcellularLocation>
</comment>
<dbReference type="GO" id="GO:0004506">
    <property type="term" value="F:squalene monooxygenase activity"/>
    <property type="evidence" value="ECO:0007669"/>
    <property type="project" value="UniProtKB-UniRule"/>
</dbReference>
<keyword evidence="15" id="KW-1185">Reference proteome</keyword>
<dbReference type="InterPro" id="IPR013698">
    <property type="entry name" value="Squalene_epoxidase"/>
</dbReference>
<accession>A0A1Y2I214</accession>
<evidence type="ECO:0000256" key="3">
    <source>
        <dbReference type="ARBA" id="ARBA00008802"/>
    </source>
</evidence>
<evidence type="ECO:0000256" key="2">
    <source>
        <dbReference type="ARBA" id="ARBA00004154"/>
    </source>
</evidence>
<evidence type="ECO:0000256" key="8">
    <source>
        <dbReference type="ARBA" id="ARBA00022989"/>
    </source>
</evidence>
<dbReference type="Pfam" id="PF08491">
    <property type="entry name" value="SE"/>
    <property type="match status" value="1"/>
</dbReference>
<dbReference type="PANTHER" id="PTHR10835">
    <property type="entry name" value="SQUALENE MONOOXYGENASE"/>
    <property type="match status" value="1"/>
</dbReference>
<evidence type="ECO:0000256" key="9">
    <source>
        <dbReference type="ARBA" id="ARBA00023002"/>
    </source>
</evidence>
<keyword evidence="11" id="KW-0256">Endoplasmic reticulum</keyword>
<dbReference type="AlphaFoldDB" id="A0A1Y2I214"/>
<sequence>MAPRNDQSVPVYQPSHHDIVIVGAGVAGSALAYALAQDGRSVALIERDLSEPDRIVGELMQPGGCLALAQLGLGDTLDNMDAIDVHGYVVLDKDEVCHLKYPTLPETVQPTQFAGTTAMGKSFHHGRFIMNLRRKCMDHPNVTVVQATASELVRDLTEPRVVGVHAIARTKQEVETHHEFLAPLTFIADGCFSKFRPSILGTTMQAPSHFVGFILDRITLPAPNHGHVVLADPSPILLYQIGTNDTRILVDVPGSSMPSNRGGALVKYLTSHVAPQLPKDIQQRAVPGLVMLGDAHNMRHPLTGGGMSVALNDVVLLRAKLRQVKDLAAFVDTPATFAGVLRSWYWQRKRLSSVVNILANALYALFSAGADPTMNRLRRACFDYLRLGGECTAAPVRLLACIAPQPLLLVRHFFQVAAYAAWHVLKREPVYLLPRTIWRQTAIMVTAVRVIGPLCWYELRGAPRVLSGVGLEGISSAVKRDKVE</sequence>
<keyword evidence="7 11" id="KW-0274">FAD</keyword>
<keyword evidence="10" id="KW-0472">Membrane</keyword>
<evidence type="ECO:0000256" key="6">
    <source>
        <dbReference type="ARBA" id="ARBA00022692"/>
    </source>
</evidence>
<dbReference type="GO" id="GO:0050660">
    <property type="term" value="F:flavin adenine dinucleotide binding"/>
    <property type="evidence" value="ECO:0007669"/>
    <property type="project" value="UniProtKB-UniRule"/>
</dbReference>
<gene>
    <name evidence="14" type="ORF">BCR44DRAFT_1424009</name>
</gene>
<evidence type="ECO:0000256" key="7">
    <source>
        <dbReference type="ARBA" id="ARBA00022827"/>
    </source>
</evidence>
<dbReference type="PRINTS" id="PR00420">
    <property type="entry name" value="RNGMNOXGNASE"/>
</dbReference>
<evidence type="ECO:0000313" key="14">
    <source>
        <dbReference type="EMBL" id="ORZ40905.1"/>
    </source>
</evidence>
<name>A0A1Y2I214_9FUNG</name>
<evidence type="ECO:0000259" key="13">
    <source>
        <dbReference type="Pfam" id="PF08491"/>
    </source>
</evidence>
<dbReference type="STRING" id="765915.A0A1Y2I214"/>
<dbReference type="InterPro" id="IPR040125">
    <property type="entry name" value="Squalene_monox"/>
</dbReference>
<evidence type="ECO:0000256" key="1">
    <source>
        <dbReference type="ARBA" id="ARBA00001974"/>
    </source>
</evidence>
<keyword evidence="5 11" id="KW-0285">Flavoprotein</keyword>
<protein>
    <recommendedName>
        <fullName evidence="4 11">Squalene monooxygenase</fullName>
        <ecNumber evidence="4 11">1.14.14.17</ecNumber>
    </recommendedName>
</protein>
<dbReference type="GO" id="GO:0005789">
    <property type="term" value="C:endoplasmic reticulum membrane"/>
    <property type="evidence" value="ECO:0007669"/>
    <property type="project" value="UniProtKB-SubCell"/>
</dbReference>
<evidence type="ECO:0000256" key="11">
    <source>
        <dbReference type="RuleBase" id="RU367121"/>
    </source>
</evidence>
<dbReference type="PANTHER" id="PTHR10835:SF0">
    <property type="entry name" value="SQUALENE MONOOXYGENASE"/>
    <property type="match status" value="1"/>
</dbReference>
<evidence type="ECO:0000259" key="12">
    <source>
        <dbReference type="Pfam" id="PF01266"/>
    </source>
</evidence>
<dbReference type="Pfam" id="PF01266">
    <property type="entry name" value="DAO"/>
    <property type="match status" value="1"/>
</dbReference>
<dbReference type="SUPFAM" id="SSF51905">
    <property type="entry name" value="FAD/NAD(P)-binding domain"/>
    <property type="match status" value="1"/>
</dbReference>
<keyword evidence="6" id="KW-0812">Transmembrane</keyword>
<comment type="catalytic activity">
    <reaction evidence="11">
        <text>squalene + reduced [NADPH--hemoprotein reductase] + O2 = (S)-2,3-epoxysqualene + oxidized [NADPH--hemoprotein reductase] + H2O + H(+)</text>
        <dbReference type="Rhea" id="RHEA:25282"/>
        <dbReference type="Rhea" id="RHEA-COMP:11964"/>
        <dbReference type="Rhea" id="RHEA-COMP:11965"/>
        <dbReference type="ChEBI" id="CHEBI:15377"/>
        <dbReference type="ChEBI" id="CHEBI:15378"/>
        <dbReference type="ChEBI" id="CHEBI:15379"/>
        <dbReference type="ChEBI" id="CHEBI:15440"/>
        <dbReference type="ChEBI" id="CHEBI:15441"/>
        <dbReference type="ChEBI" id="CHEBI:57618"/>
        <dbReference type="ChEBI" id="CHEBI:58210"/>
        <dbReference type="EC" id="1.14.14.17"/>
    </reaction>
</comment>
<dbReference type="UniPathway" id="UPA00767">
    <property type="reaction ID" value="UER00752"/>
</dbReference>
<dbReference type="Gene3D" id="3.50.50.60">
    <property type="entry name" value="FAD/NAD(P)-binding domain"/>
    <property type="match status" value="2"/>
</dbReference>
<dbReference type="EC" id="1.14.14.17" evidence="4 11"/>
<comment type="cofactor">
    <cofactor evidence="1 11">
        <name>FAD</name>
        <dbReference type="ChEBI" id="CHEBI:57692"/>
    </cofactor>
</comment>
<reference evidence="14 15" key="1">
    <citation type="submission" date="2016-07" db="EMBL/GenBank/DDBJ databases">
        <title>Pervasive Adenine N6-methylation of Active Genes in Fungi.</title>
        <authorList>
            <consortium name="DOE Joint Genome Institute"/>
            <person name="Mondo S.J."/>
            <person name="Dannebaum R.O."/>
            <person name="Kuo R.C."/>
            <person name="Labutti K."/>
            <person name="Haridas S."/>
            <person name="Kuo A."/>
            <person name="Salamov A."/>
            <person name="Ahrendt S.R."/>
            <person name="Lipzen A."/>
            <person name="Sullivan W."/>
            <person name="Andreopoulos W.B."/>
            <person name="Clum A."/>
            <person name="Lindquist E."/>
            <person name="Daum C."/>
            <person name="Ramamoorthy G.K."/>
            <person name="Gryganskyi A."/>
            <person name="Culley D."/>
            <person name="Magnuson J.K."/>
            <person name="James T.Y."/>
            <person name="O'Malley M.A."/>
            <person name="Stajich J.E."/>
            <person name="Spatafora J.W."/>
            <person name="Visel A."/>
            <person name="Grigoriev I.V."/>
        </authorList>
    </citation>
    <scope>NUCLEOTIDE SEQUENCE [LARGE SCALE GENOMIC DNA]</scope>
    <source>
        <strain evidence="14 15">PL171</strain>
    </source>
</reference>
<dbReference type="OrthoDB" id="1678617at2759"/>
<evidence type="ECO:0000256" key="4">
    <source>
        <dbReference type="ARBA" id="ARBA00012312"/>
    </source>
</evidence>
<evidence type="ECO:0000256" key="5">
    <source>
        <dbReference type="ARBA" id="ARBA00022630"/>
    </source>
</evidence>
<keyword evidence="8" id="KW-1133">Transmembrane helix</keyword>
<evidence type="ECO:0000256" key="10">
    <source>
        <dbReference type="ARBA" id="ARBA00023136"/>
    </source>
</evidence>
<comment type="function">
    <text evidence="11">Catalyzes the stereospecific oxidation of squalene to (S)-2,3-epoxysqualene, and is considered to be a rate-limiting enzyme in steroid biosynthesis.</text>
</comment>
<dbReference type="InterPro" id="IPR006076">
    <property type="entry name" value="FAD-dep_OxRdtase"/>
</dbReference>